<feature type="signal peptide" evidence="1">
    <location>
        <begin position="1"/>
        <end position="28"/>
    </location>
</feature>
<keyword evidence="4" id="KW-1185">Reference proteome</keyword>
<evidence type="ECO:0000256" key="1">
    <source>
        <dbReference type="SAM" id="SignalP"/>
    </source>
</evidence>
<feature type="domain" description="GerMN" evidence="2">
    <location>
        <begin position="95"/>
        <end position="192"/>
    </location>
</feature>
<evidence type="ECO:0000313" key="4">
    <source>
        <dbReference type="Proteomes" id="UP001501536"/>
    </source>
</evidence>
<accession>A0ABP7CU46</accession>
<name>A0ABP7CU46_9MICC</name>
<dbReference type="RefSeq" id="WP_344879234.1">
    <property type="nucleotide sequence ID" value="NZ_BAABCJ010000001.1"/>
</dbReference>
<organism evidence="3 4">
    <name type="scientific">Zhihengliuella alba</name>
    <dbReference type="NCBI Taxonomy" id="547018"/>
    <lineage>
        <taxon>Bacteria</taxon>
        <taxon>Bacillati</taxon>
        <taxon>Actinomycetota</taxon>
        <taxon>Actinomycetes</taxon>
        <taxon>Micrococcales</taxon>
        <taxon>Micrococcaceae</taxon>
        <taxon>Zhihengliuella</taxon>
    </lineage>
</organism>
<dbReference type="PROSITE" id="PS51257">
    <property type="entry name" value="PROKAR_LIPOPROTEIN"/>
    <property type="match status" value="1"/>
</dbReference>
<gene>
    <name evidence="3" type="ORF">GCM10022377_04130</name>
</gene>
<dbReference type="EMBL" id="BAABCJ010000001">
    <property type="protein sequence ID" value="GAA3694650.1"/>
    <property type="molecule type" value="Genomic_DNA"/>
</dbReference>
<evidence type="ECO:0000259" key="2">
    <source>
        <dbReference type="SMART" id="SM00909"/>
    </source>
</evidence>
<dbReference type="SMART" id="SM00909">
    <property type="entry name" value="Germane"/>
    <property type="match status" value="1"/>
</dbReference>
<reference evidence="4" key="1">
    <citation type="journal article" date="2019" name="Int. J. Syst. Evol. Microbiol.">
        <title>The Global Catalogue of Microorganisms (GCM) 10K type strain sequencing project: providing services to taxonomists for standard genome sequencing and annotation.</title>
        <authorList>
            <consortium name="The Broad Institute Genomics Platform"/>
            <consortium name="The Broad Institute Genome Sequencing Center for Infectious Disease"/>
            <person name="Wu L."/>
            <person name="Ma J."/>
        </authorList>
    </citation>
    <scope>NUCLEOTIDE SEQUENCE [LARGE SCALE GENOMIC DNA]</scope>
    <source>
        <strain evidence="4">JCM 16961</strain>
    </source>
</reference>
<keyword evidence="1" id="KW-0732">Signal</keyword>
<evidence type="ECO:0000313" key="3">
    <source>
        <dbReference type="EMBL" id="GAA3694650.1"/>
    </source>
</evidence>
<proteinExistence type="predicted"/>
<dbReference type="Pfam" id="PF10646">
    <property type="entry name" value="Germane"/>
    <property type="match status" value="1"/>
</dbReference>
<comment type="caution">
    <text evidence="3">The sequence shown here is derived from an EMBL/GenBank/DDBJ whole genome shotgun (WGS) entry which is preliminary data.</text>
</comment>
<protein>
    <recommendedName>
        <fullName evidence="2">GerMN domain-containing protein</fullName>
    </recommendedName>
</protein>
<dbReference type="InterPro" id="IPR019606">
    <property type="entry name" value="GerMN"/>
</dbReference>
<dbReference type="Proteomes" id="UP001501536">
    <property type="component" value="Unassembled WGS sequence"/>
</dbReference>
<sequence>MESTHRRRKLARWAAASSLCVCLLSACAPVESASVSARLSAPATLAPSGVGSSADGREEDLSARQLSPVYWVGTVDGERRLYREFTHAHDHGDPVVTALQHLLNGMPYDSGYSSLLSPTPEVGASIDADNVITVDISSDAFRRSLDAADARLAVQQIVYTATAAAASAGLLSDETSPRVRLLVDGRSDRMVYGHLRTDEPMPRIPGLRAPIWIIEPQFGSLRSPGTVHVTGVGIDYPGGLHWRVERIGSAGTGTEADLLEEPVSVDGGVVDVGRGDLPEDQFDVPVVLDEGLYRVSVWGEDADGGEAGLDRKVFRVATEQATGH</sequence>
<feature type="chain" id="PRO_5045120024" description="GerMN domain-containing protein" evidence="1">
    <location>
        <begin position="29"/>
        <end position="324"/>
    </location>
</feature>